<dbReference type="InterPro" id="IPR052354">
    <property type="entry name" value="Cell_Wall_Dynamics_Protein"/>
</dbReference>
<dbReference type="InterPro" id="IPR023346">
    <property type="entry name" value="Lysozyme-like_dom_sf"/>
</dbReference>
<organism evidence="2 3">
    <name type="scientific">Sphingomonas oryzagri</name>
    <dbReference type="NCBI Taxonomy" id="3042314"/>
    <lineage>
        <taxon>Bacteria</taxon>
        <taxon>Pseudomonadati</taxon>
        <taxon>Pseudomonadota</taxon>
        <taxon>Alphaproteobacteria</taxon>
        <taxon>Sphingomonadales</taxon>
        <taxon>Sphingomonadaceae</taxon>
        <taxon>Sphingomonas</taxon>
    </lineage>
</organism>
<dbReference type="EMBL" id="JARYGZ010000001">
    <property type="protein sequence ID" value="MDH7638972.1"/>
    <property type="molecule type" value="Genomic_DNA"/>
</dbReference>
<dbReference type="InterPro" id="IPR000726">
    <property type="entry name" value="Glyco_hydro_19_cat"/>
</dbReference>
<dbReference type="GO" id="GO:0016787">
    <property type="term" value="F:hydrolase activity"/>
    <property type="evidence" value="ECO:0007669"/>
    <property type="project" value="UniProtKB-KW"/>
</dbReference>
<reference evidence="2" key="1">
    <citation type="submission" date="2023-04" db="EMBL/GenBank/DDBJ databases">
        <title>Sphingomonas sp. MAHUQ-71 isolated from rice field.</title>
        <authorList>
            <person name="Huq M.A."/>
        </authorList>
    </citation>
    <scope>NUCLEOTIDE SEQUENCE</scope>
    <source>
        <strain evidence="2">MAHUQ-71</strain>
    </source>
</reference>
<dbReference type="RefSeq" id="WP_281044244.1">
    <property type="nucleotide sequence ID" value="NZ_JARYGZ010000001.1"/>
</dbReference>
<keyword evidence="2" id="KW-0378">Hydrolase</keyword>
<dbReference type="Pfam" id="PF00182">
    <property type="entry name" value="Glyco_hydro_19"/>
    <property type="match status" value="1"/>
</dbReference>
<evidence type="ECO:0000313" key="3">
    <source>
        <dbReference type="Proteomes" id="UP001160625"/>
    </source>
</evidence>
<sequence>MINWPTVQTRLGVKADGQPGRITYGALLTYIAGRSVPLANDLGLALALNASAYGVDLSDDRLGAFLGQCCHESGGFTYLREIWGPTPAQKSYDGRMGNGPGEGFKYRGRGLIQLTGKDNYRDFGSRLGLDLVDHPELVEQPSGAVLTALEFWKLRGLNEMADREDWTGITRRINGGIAGLQSRLIYINKARGVLS</sequence>
<proteinExistence type="predicted"/>
<gene>
    <name evidence="2" type="ORF">QGN17_09540</name>
</gene>
<evidence type="ECO:0000259" key="1">
    <source>
        <dbReference type="Pfam" id="PF00182"/>
    </source>
</evidence>
<dbReference type="PANTHER" id="PTHR34408:SF1">
    <property type="entry name" value="GLYCOSYL HYDROLASE FAMILY 19 DOMAIN-CONTAINING PROTEIN HI_1415"/>
    <property type="match status" value="1"/>
</dbReference>
<keyword evidence="3" id="KW-1185">Reference proteome</keyword>
<dbReference type="PANTHER" id="PTHR34408">
    <property type="entry name" value="FAMILY PROTEIN, PUTATIVE-RELATED"/>
    <property type="match status" value="1"/>
</dbReference>
<accession>A0ABT6N1K6</accession>
<name>A0ABT6N1K6_9SPHN</name>
<protein>
    <submittedName>
        <fullName evidence="2">Glycoside hydrolase family 19 protein</fullName>
    </submittedName>
</protein>
<dbReference type="Gene3D" id="1.10.530.10">
    <property type="match status" value="1"/>
</dbReference>
<evidence type="ECO:0000313" key="2">
    <source>
        <dbReference type="EMBL" id="MDH7638972.1"/>
    </source>
</evidence>
<comment type="caution">
    <text evidence="2">The sequence shown here is derived from an EMBL/GenBank/DDBJ whole genome shotgun (WGS) entry which is preliminary data.</text>
</comment>
<dbReference type="SUPFAM" id="SSF53955">
    <property type="entry name" value="Lysozyme-like"/>
    <property type="match status" value="1"/>
</dbReference>
<dbReference type="Proteomes" id="UP001160625">
    <property type="component" value="Unassembled WGS sequence"/>
</dbReference>
<feature type="domain" description="Glycoside hydrolase family 19 catalytic" evidence="1">
    <location>
        <begin position="71"/>
        <end position="153"/>
    </location>
</feature>